<feature type="non-terminal residue" evidence="1">
    <location>
        <position position="1"/>
    </location>
</feature>
<accession>A0ACB9W431</accession>
<comment type="caution">
    <text evidence="1">The sequence shown here is derived from an EMBL/GenBank/DDBJ whole genome shotgun (WGS) entry which is preliminary data.</text>
</comment>
<reference evidence="1" key="1">
    <citation type="submission" date="2022-05" db="EMBL/GenBank/DDBJ databases">
        <title>Chromosome-level genome of Chaenocephalus aceratus.</title>
        <authorList>
            <person name="Park H."/>
        </authorList>
    </citation>
    <scope>NUCLEOTIDE SEQUENCE</scope>
    <source>
        <strain evidence="1">KU_202001</strain>
    </source>
</reference>
<feature type="non-terminal residue" evidence="1">
    <location>
        <position position="85"/>
    </location>
</feature>
<proteinExistence type="predicted"/>
<name>A0ACB9W431_CHAAC</name>
<keyword evidence="2" id="KW-1185">Reference proteome</keyword>
<protein>
    <submittedName>
        <fullName evidence="1">Uncharacterized protein</fullName>
    </submittedName>
</protein>
<dbReference type="EMBL" id="CM043803">
    <property type="protein sequence ID" value="KAI4807494.1"/>
    <property type="molecule type" value="Genomic_DNA"/>
</dbReference>
<evidence type="ECO:0000313" key="1">
    <source>
        <dbReference type="EMBL" id="KAI4807494.1"/>
    </source>
</evidence>
<gene>
    <name evidence="1" type="ORF">KUCAC02_027300</name>
</gene>
<evidence type="ECO:0000313" key="2">
    <source>
        <dbReference type="Proteomes" id="UP001057452"/>
    </source>
</evidence>
<organism evidence="1 2">
    <name type="scientific">Chaenocephalus aceratus</name>
    <name type="common">Blackfin icefish</name>
    <name type="synonym">Chaenichthys aceratus</name>
    <dbReference type="NCBI Taxonomy" id="36190"/>
    <lineage>
        <taxon>Eukaryota</taxon>
        <taxon>Metazoa</taxon>
        <taxon>Chordata</taxon>
        <taxon>Craniata</taxon>
        <taxon>Vertebrata</taxon>
        <taxon>Euteleostomi</taxon>
        <taxon>Actinopterygii</taxon>
        <taxon>Neopterygii</taxon>
        <taxon>Teleostei</taxon>
        <taxon>Neoteleostei</taxon>
        <taxon>Acanthomorphata</taxon>
        <taxon>Eupercaria</taxon>
        <taxon>Perciformes</taxon>
        <taxon>Notothenioidei</taxon>
        <taxon>Channichthyidae</taxon>
        <taxon>Chaenocephalus</taxon>
    </lineage>
</organism>
<sequence length="85" mass="9721">IGPVILEQASLGCIKSDLVENFLQYMPESDRSVFESWRSDFDSVDQEELLEVLDNHSCRRRPTASNDLLLQQLFQADAPEGCEFK</sequence>
<dbReference type="Proteomes" id="UP001057452">
    <property type="component" value="Chromosome 19"/>
</dbReference>